<organism evidence="3 4">
    <name type="scientific">Polycladomyces abyssicola</name>
    <dbReference type="NCBI Taxonomy" id="1125966"/>
    <lineage>
        <taxon>Bacteria</taxon>
        <taxon>Bacillati</taxon>
        <taxon>Bacillota</taxon>
        <taxon>Bacilli</taxon>
        <taxon>Bacillales</taxon>
        <taxon>Thermoactinomycetaceae</taxon>
        <taxon>Polycladomyces</taxon>
    </lineage>
</organism>
<dbReference type="InterPro" id="IPR020843">
    <property type="entry name" value="ER"/>
</dbReference>
<dbReference type="InterPro" id="IPR041694">
    <property type="entry name" value="ADH_N_2"/>
</dbReference>
<feature type="domain" description="Enoyl reductase (ER)" evidence="2">
    <location>
        <begin position="17"/>
        <end position="333"/>
    </location>
</feature>
<dbReference type="GO" id="GO:0016628">
    <property type="term" value="F:oxidoreductase activity, acting on the CH-CH group of donors, NAD or NADP as acceptor"/>
    <property type="evidence" value="ECO:0007669"/>
    <property type="project" value="InterPro"/>
</dbReference>
<gene>
    <name evidence="3" type="primary">yfmJ</name>
    <name evidence="3" type="ORF">JIR001_19030</name>
</gene>
<evidence type="ECO:0000259" key="2">
    <source>
        <dbReference type="SMART" id="SM00829"/>
    </source>
</evidence>
<dbReference type="Pfam" id="PF16884">
    <property type="entry name" value="ADH_N_2"/>
    <property type="match status" value="1"/>
</dbReference>
<dbReference type="InterPro" id="IPR011032">
    <property type="entry name" value="GroES-like_sf"/>
</dbReference>
<dbReference type="EMBL" id="AP024601">
    <property type="protein sequence ID" value="BCU82120.1"/>
    <property type="molecule type" value="Genomic_DNA"/>
</dbReference>
<reference evidence="3" key="2">
    <citation type="journal article" date="2021" name="Microbiol. Resour. Announc.">
        <title>Complete Genome Sequence of Polycladomyces abyssicola JIR-001T, Isolated from Hemipelagic Sediment in Deep Seawater.</title>
        <authorList>
            <person name="Tsubouchi T."/>
            <person name="Kaneko Y."/>
        </authorList>
    </citation>
    <scope>NUCLEOTIDE SEQUENCE</scope>
    <source>
        <strain evidence="3">JIR-001</strain>
    </source>
</reference>
<dbReference type="RefSeq" id="WP_212772500.1">
    <property type="nucleotide sequence ID" value="NZ_AP024601.1"/>
</dbReference>
<evidence type="ECO:0000313" key="4">
    <source>
        <dbReference type="Proteomes" id="UP000677436"/>
    </source>
</evidence>
<dbReference type="Gene3D" id="3.90.180.10">
    <property type="entry name" value="Medium-chain alcohol dehydrogenases, catalytic domain"/>
    <property type="match status" value="1"/>
</dbReference>
<keyword evidence="4" id="KW-1185">Reference proteome</keyword>
<dbReference type="FunFam" id="3.40.50.720:FF:000121">
    <property type="entry name" value="Prostaglandin reductase 2"/>
    <property type="match status" value="1"/>
</dbReference>
<dbReference type="SMART" id="SM00829">
    <property type="entry name" value="PKS_ER"/>
    <property type="match status" value="1"/>
</dbReference>
<dbReference type="CDD" id="cd05288">
    <property type="entry name" value="PGDH"/>
    <property type="match status" value="1"/>
</dbReference>
<dbReference type="Proteomes" id="UP000677436">
    <property type="component" value="Chromosome"/>
</dbReference>
<sequence length="343" mass="37161">MATETNQQILLVKRPKGMPNEEHFQLVEGPIPQPGEGEVLVRTLYLSVDPYMRGRMSDRKSYVPPYPLNEVVTGGVVGEVVQSRAADLKEGDIVLAHYGWQKYAAVKSNQVRKLNPDLAPISTALGVLGMPGLTAYFGMLEIGRPQPGETVVVSGAAGAVGTVAAQIAKIKGCRVVGIAGSDTKIRYLLDELDLDAAINYRTTPNLKKALAEACPNGVDIYFDNVGGEISDAVISLLNHGARIPLCGQISLYNLEKPDIGPRIQPQLLITSALMKGFIVTDYADRFEEGTRQLAQWLRNGQLKYTEHIVEGFENTVKAFLGLFTGENLGKQLVKVAEPTKSSA</sequence>
<protein>
    <submittedName>
        <fullName evidence="3">Putative NADP-dependent oxidoreductase YfmJ</fullName>
    </submittedName>
</protein>
<dbReference type="AlphaFoldDB" id="A0A8D5UHR3"/>
<dbReference type="PANTHER" id="PTHR43205:SF7">
    <property type="entry name" value="PROSTAGLANDIN REDUCTASE 1"/>
    <property type="match status" value="1"/>
</dbReference>
<dbReference type="InterPro" id="IPR045010">
    <property type="entry name" value="MDR_fam"/>
</dbReference>
<evidence type="ECO:0000256" key="1">
    <source>
        <dbReference type="ARBA" id="ARBA00023002"/>
    </source>
</evidence>
<dbReference type="KEGG" id="pabs:JIR001_19030"/>
<accession>A0A8D5UHR3</accession>
<name>A0A8D5UHR3_9BACL</name>
<dbReference type="SUPFAM" id="SSF51735">
    <property type="entry name" value="NAD(P)-binding Rossmann-fold domains"/>
    <property type="match status" value="1"/>
</dbReference>
<dbReference type="PANTHER" id="PTHR43205">
    <property type="entry name" value="PROSTAGLANDIN REDUCTASE"/>
    <property type="match status" value="1"/>
</dbReference>
<dbReference type="InterPro" id="IPR013149">
    <property type="entry name" value="ADH-like_C"/>
</dbReference>
<dbReference type="Pfam" id="PF00107">
    <property type="entry name" value="ADH_zinc_N"/>
    <property type="match status" value="1"/>
</dbReference>
<dbReference type="InterPro" id="IPR036291">
    <property type="entry name" value="NAD(P)-bd_dom_sf"/>
</dbReference>
<reference evidence="3" key="1">
    <citation type="journal article" date="2013" name="Int. J. Syst. Evol. Microbiol.">
        <title>Polycladomyces abyssicola gen. nov., sp. nov., a thermophilic filamentous bacterium isolated from hemipelagic sediment.</title>
        <authorList>
            <person name="Tsubouchi T."/>
            <person name="Shimane Y."/>
            <person name="Mori K."/>
            <person name="Usui K."/>
            <person name="Hiraki T."/>
            <person name="Tame A."/>
            <person name="Uematsu K."/>
            <person name="Maruyama T."/>
            <person name="Hatada Y."/>
        </authorList>
    </citation>
    <scope>NUCLEOTIDE SEQUENCE</scope>
    <source>
        <strain evidence="3">JIR-001</strain>
    </source>
</reference>
<evidence type="ECO:0000313" key="3">
    <source>
        <dbReference type="EMBL" id="BCU82120.1"/>
    </source>
</evidence>
<dbReference type="Gene3D" id="3.40.50.720">
    <property type="entry name" value="NAD(P)-binding Rossmann-like Domain"/>
    <property type="match status" value="1"/>
</dbReference>
<dbReference type="SUPFAM" id="SSF50129">
    <property type="entry name" value="GroES-like"/>
    <property type="match status" value="1"/>
</dbReference>
<keyword evidence="1" id="KW-0560">Oxidoreductase</keyword>
<proteinExistence type="predicted"/>